<feature type="transmembrane region" description="Helical" evidence="9">
    <location>
        <begin position="379"/>
        <end position="398"/>
    </location>
</feature>
<accession>A0ABQ8S1X4</accession>
<dbReference type="PANTHER" id="PTHR48041:SF118">
    <property type="entry name" value="ATP-BINDING CASSETTE TRANSPORTER (ABC TRANSPORTER) FAMILY G MEMBER 16"/>
    <property type="match status" value="1"/>
</dbReference>
<feature type="non-terminal residue" evidence="11">
    <location>
        <position position="1"/>
    </location>
</feature>
<keyword evidence="4 9" id="KW-0812">Transmembrane</keyword>
<reference evidence="11 12" key="1">
    <citation type="journal article" date="2022" name="Allergy">
        <title>Genome assembly and annotation of Periplaneta americana reveal a comprehensive cockroach allergen profile.</title>
        <authorList>
            <person name="Wang L."/>
            <person name="Xiong Q."/>
            <person name="Saelim N."/>
            <person name="Wang L."/>
            <person name="Nong W."/>
            <person name="Wan A.T."/>
            <person name="Shi M."/>
            <person name="Liu X."/>
            <person name="Cao Q."/>
            <person name="Hui J.H.L."/>
            <person name="Sookrung N."/>
            <person name="Leung T.F."/>
            <person name="Tungtrongchitr A."/>
            <person name="Tsui S.K.W."/>
        </authorList>
    </citation>
    <scope>NUCLEOTIDE SEQUENCE [LARGE SCALE GENOMIC DNA]</scope>
    <source>
        <strain evidence="11">PWHHKU_190912</strain>
    </source>
</reference>
<dbReference type="InterPro" id="IPR027417">
    <property type="entry name" value="P-loop_NTPase"/>
</dbReference>
<dbReference type="Gene3D" id="3.40.50.300">
    <property type="entry name" value="P-loop containing nucleotide triphosphate hydrolases"/>
    <property type="match status" value="1"/>
</dbReference>
<keyword evidence="5" id="KW-0547">Nucleotide-binding</keyword>
<dbReference type="Pfam" id="PF19055">
    <property type="entry name" value="ABC2_membrane_7"/>
    <property type="match status" value="1"/>
</dbReference>
<evidence type="ECO:0000313" key="11">
    <source>
        <dbReference type="EMBL" id="KAJ4427770.1"/>
    </source>
</evidence>
<dbReference type="SMART" id="SM00382">
    <property type="entry name" value="AAA"/>
    <property type="match status" value="1"/>
</dbReference>
<evidence type="ECO:0000256" key="6">
    <source>
        <dbReference type="ARBA" id="ARBA00022840"/>
    </source>
</evidence>
<evidence type="ECO:0000256" key="8">
    <source>
        <dbReference type="ARBA" id="ARBA00023136"/>
    </source>
</evidence>
<dbReference type="Pfam" id="PF01061">
    <property type="entry name" value="ABC2_membrane"/>
    <property type="match status" value="2"/>
</dbReference>
<protein>
    <recommendedName>
        <fullName evidence="10">ABC transporter domain-containing protein</fullName>
    </recommendedName>
</protein>
<feature type="transmembrane region" description="Helical" evidence="9">
    <location>
        <begin position="350"/>
        <end position="367"/>
    </location>
</feature>
<sequence length="660" mass="73368">SARNEQQIAILRDVSGKFRSGRLTAVLGPSGAGKSSLLNVLSGFKINGVTGCILVNGVERDLEEFGRQCCYITQDCYLMDLLTTRETLAVAASFKLNPKIGKQERNVMVTDCLCTWPIMQSQPIPADCAKINDILELLGLRKAAHTRVGNLSGGEKKRLSIAQELITNPPVMFFDEPTSGLDSSSSLQVISHLKSLAQGGRTVVCTIHQPSSRLFEMFDDLYILAEGQCLYNGAVNDMTSVFEEAGFQCPKYYNRADFAIEVACRERGANIEKLVAKNEKEAFANEKEDPDGVIGEQTTMLRPSLHTAVQVAADSLGSRYPISVWRQICVLLRRSVLCTVRDLHLAQLRLAAHVVVGLFLGGVYYGIGDEASKVPSNTACLMFFMMFLFFCNLFPFVHSFPVEKLVVMREHLNNWYSLEAYHISKLIAELPLQPCLTSQSSIEVALLCAADPVPHRLPAVGLLPDRPAPDGTRFIQFWAVYVLLAALAQSLGLVTGAAVEPQCFRRLVTFLDCAAAGRVRGVRPHADLFFLVLQTPGNIPCLSVPQLGVFVVSVVSIPMLLFSGFYLRLRDIHVCLQWLSYVTFFRYGFEATMQCVYGYGRASLKCSEAYCHFKSPRKYLEEFGMEHSNYWFDLLGLAVWIVALQVALHLILRLRLKISR</sequence>
<dbReference type="EMBL" id="JAJSOF020000038">
    <property type="protein sequence ID" value="KAJ4427770.1"/>
    <property type="molecule type" value="Genomic_DNA"/>
</dbReference>
<dbReference type="InterPro" id="IPR043926">
    <property type="entry name" value="ABCG_dom"/>
</dbReference>
<evidence type="ECO:0000256" key="7">
    <source>
        <dbReference type="ARBA" id="ARBA00022989"/>
    </source>
</evidence>
<comment type="subcellular location">
    <subcellularLocation>
        <location evidence="1">Membrane</location>
        <topology evidence="1">Multi-pass membrane protein</topology>
    </subcellularLocation>
</comment>
<evidence type="ECO:0000259" key="10">
    <source>
        <dbReference type="PROSITE" id="PS50893"/>
    </source>
</evidence>
<feature type="transmembrane region" description="Helical" evidence="9">
    <location>
        <begin position="630"/>
        <end position="652"/>
    </location>
</feature>
<proteinExistence type="inferred from homology"/>
<feature type="transmembrane region" description="Helical" evidence="9">
    <location>
        <begin position="547"/>
        <end position="567"/>
    </location>
</feature>
<dbReference type="InterPro" id="IPR017871">
    <property type="entry name" value="ABC_transporter-like_CS"/>
</dbReference>
<evidence type="ECO:0000256" key="1">
    <source>
        <dbReference type="ARBA" id="ARBA00004141"/>
    </source>
</evidence>
<dbReference type="InterPro" id="IPR013525">
    <property type="entry name" value="ABC2_TM"/>
</dbReference>
<comment type="caution">
    <text evidence="11">The sequence shown here is derived from an EMBL/GenBank/DDBJ whole genome shotgun (WGS) entry which is preliminary data.</text>
</comment>
<evidence type="ECO:0000256" key="4">
    <source>
        <dbReference type="ARBA" id="ARBA00022692"/>
    </source>
</evidence>
<organism evidence="11 12">
    <name type="scientific">Periplaneta americana</name>
    <name type="common">American cockroach</name>
    <name type="synonym">Blatta americana</name>
    <dbReference type="NCBI Taxonomy" id="6978"/>
    <lineage>
        <taxon>Eukaryota</taxon>
        <taxon>Metazoa</taxon>
        <taxon>Ecdysozoa</taxon>
        <taxon>Arthropoda</taxon>
        <taxon>Hexapoda</taxon>
        <taxon>Insecta</taxon>
        <taxon>Pterygota</taxon>
        <taxon>Neoptera</taxon>
        <taxon>Polyneoptera</taxon>
        <taxon>Dictyoptera</taxon>
        <taxon>Blattodea</taxon>
        <taxon>Blattoidea</taxon>
        <taxon>Blattidae</taxon>
        <taxon>Blattinae</taxon>
        <taxon>Periplaneta</taxon>
    </lineage>
</organism>
<feature type="transmembrane region" description="Helical" evidence="9">
    <location>
        <begin position="475"/>
        <end position="499"/>
    </location>
</feature>
<dbReference type="CDD" id="cd03213">
    <property type="entry name" value="ABCG_EPDR"/>
    <property type="match status" value="1"/>
</dbReference>
<evidence type="ECO:0000256" key="9">
    <source>
        <dbReference type="SAM" id="Phobius"/>
    </source>
</evidence>
<evidence type="ECO:0000256" key="5">
    <source>
        <dbReference type="ARBA" id="ARBA00022741"/>
    </source>
</evidence>
<keyword evidence="6" id="KW-0067">ATP-binding</keyword>
<dbReference type="PROSITE" id="PS50893">
    <property type="entry name" value="ABC_TRANSPORTER_2"/>
    <property type="match status" value="1"/>
</dbReference>
<dbReference type="PROSITE" id="PS00211">
    <property type="entry name" value="ABC_TRANSPORTER_1"/>
    <property type="match status" value="1"/>
</dbReference>
<name>A0ABQ8S1X4_PERAM</name>
<evidence type="ECO:0000256" key="3">
    <source>
        <dbReference type="ARBA" id="ARBA00022448"/>
    </source>
</evidence>
<keyword evidence="12" id="KW-1185">Reference proteome</keyword>
<gene>
    <name evidence="11" type="ORF">ANN_25423</name>
</gene>
<keyword evidence="3" id="KW-0813">Transport</keyword>
<dbReference type="Pfam" id="PF00005">
    <property type="entry name" value="ABC_tran"/>
    <property type="match status" value="1"/>
</dbReference>
<dbReference type="PANTHER" id="PTHR48041">
    <property type="entry name" value="ABC TRANSPORTER G FAMILY MEMBER 28"/>
    <property type="match status" value="1"/>
</dbReference>
<feature type="domain" description="ABC transporter" evidence="10">
    <location>
        <begin position="2"/>
        <end position="251"/>
    </location>
</feature>
<dbReference type="SUPFAM" id="SSF52540">
    <property type="entry name" value="P-loop containing nucleoside triphosphate hydrolases"/>
    <property type="match status" value="1"/>
</dbReference>
<dbReference type="Proteomes" id="UP001148838">
    <property type="component" value="Unassembled WGS sequence"/>
</dbReference>
<comment type="similarity">
    <text evidence="2">Belongs to the ABC transporter superfamily. ABCG family. Eye pigment precursor importer (TC 3.A.1.204) subfamily.</text>
</comment>
<dbReference type="InterPro" id="IPR050352">
    <property type="entry name" value="ABCG_transporters"/>
</dbReference>
<keyword evidence="7 9" id="KW-1133">Transmembrane helix</keyword>
<evidence type="ECO:0000256" key="2">
    <source>
        <dbReference type="ARBA" id="ARBA00005814"/>
    </source>
</evidence>
<evidence type="ECO:0000313" key="12">
    <source>
        <dbReference type="Proteomes" id="UP001148838"/>
    </source>
</evidence>
<keyword evidence="8 9" id="KW-0472">Membrane</keyword>
<dbReference type="InterPro" id="IPR003439">
    <property type="entry name" value="ABC_transporter-like_ATP-bd"/>
</dbReference>
<dbReference type="InterPro" id="IPR003593">
    <property type="entry name" value="AAA+_ATPase"/>
</dbReference>